<accession>A0ACC3AE02</accession>
<name>A0ACC3AE02_9EURO</name>
<evidence type="ECO:0000313" key="1">
    <source>
        <dbReference type="EMBL" id="KAJ9660046.1"/>
    </source>
</evidence>
<keyword evidence="2" id="KW-1185">Reference proteome</keyword>
<protein>
    <submittedName>
        <fullName evidence="1">Uncharacterized protein</fullName>
    </submittedName>
</protein>
<dbReference type="EMBL" id="JAPDRQ010000034">
    <property type="protein sequence ID" value="KAJ9660046.1"/>
    <property type="molecule type" value="Genomic_DNA"/>
</dbReference>
<comment type="caution">
    <text evidence="1">The sequence shown here is derived from an EMBL/GenBank/DDBJ whole genome shotgun (WGS) entry which is preliminary data.</text>
</comment>
<reference evidence="1" key="1">
    <citation type="submission" date="2022-10" db="EMBL/GenBank/DDBJ databases">
        <title>Culturing micro-colonial fungi from biological soil crusts in the Mojave desert and describing Neophaeococcomyces mojavensis, and introducing the new genera and species Taxawa tesnikishii.</title>
        <authorList>
            <person name="Kurbessoian T."/>
            <person name="Stajich J.E."/>
        </authorList>
    </citation>
    <scope>NUCLEOTIDE SEQUENCE</scope>
    <source>
        <strain evidence="1">JES_112</strain>
    </source>
</reference>
<organism evidence="1 2">
    <name type="scientific">Neophaeococcomyces mojaviensis</name>
    <dbReference type="NCBI Taxonomy" id="3383035"/>
    <lineage>
        <taxon>Eukaryota</taxon>
        <taxon>Fungi</taxon>
        <taxon>Dikarya</taxon>
        <taxon>Ascomycota</taxon>
        <taxon>Pezizomycotina</taxon>
        <taxon>Eurotiomycetes</taxon>
        <taxon>Chaetothyriomycetidae</taxon>
        <taxon>Chaetothyriales</taxon>
        <taxon>Chaetothyriales incertae sedis</taxon>
        <taxon>Neophaeococcomyces</taxon>
    </lineage>
</organism>
<evidence type="ECO:0000313" key="2">
    <source>
        <dbReference type="Proteomes" id="UP001172386"/>
    </source>
</evidence>
<gene>
    <name evidence="1" type="ORF">H2198_002743</name>
</gene>
<dbReference type="Proteomes" id="UP001172386">
    <property type="component" value="Unassembled WGS sequence"/>
</dbReference>
<proteinExistence type="predicted"/>
<sequence>MRLFNSCPVKDGIDESQDLASGEQIRIFLTNKPNQQSVYITDKARGISKQPNQLKQADTSADPINGAAVWDAFTEDVRIMFEGLKEYDIKGKEDYQRLLLHGLATILLRKLLGTEQQAQLEESINHISGGGDLFNILKRAVLDRVLAVRNMVYLDFWRYKATFQYYSLVRELDLNIYTSSVQRIADYQSDAARMQAAVSSFGVTVRIQSKTFSFKVPLEAEQKSSLSSKGGLKYQPSLTSLEVEG</sequence>